<evidence type="ECO:0000313" key="3">
    <source>
        <dbReference type="Proteomes" id="UP001596434"/>
    </source>
</evidence>
<accession>A0ABD6A550</accession>
<evidence type="ECO:0000313" key="2">
    <source>
        <dbReference type="EMBL" id="MFC7257452.1"/>
    </source>
</evidence>
<dbReference type="Proteomes" id="UP001596434">
    <property type="component" value="Unassembled WGS sequence"/>
</dbReference>
<protein>
    <submittedName>
        <fullName evidence="2">Uncharacterized protein</fullName>
    </submittedName>
</protein>
<feature type="compositionally biased region" description="Basic and acidic residues" evidence="1">
    <location>
        <begin position="29"/>
        <end position="38"/>
    </location>
</feature>
<proteinExistence type="predicted"/>
<keyword evidence="3" id="KW-1185">Reference proteome</keyword>
<reference evidence="2 3" key="1">
    <citation type="journal article" date="2019" name="Int. J. Syst. Evol. Microbiol.">
        <title>The Global Catalogue of Microorganisms (GCM) 10K type strain sequencing project: providing services to taxonomists for standard genome sequencing and annotation.</title>
        <authorList>
            <consortium name="The Broad Institute Genomics Platform"/>
            <consortium name="The Broad Institute Genome Sequencing Center for Infectious Disease"/>
            <person name="Wu L."/>
            <person name="Ma J."/>
        </authorList>
    </citation>
    <scope>NUCLEOTIDE SEQUENCE [LARGE SCALE GENOMIC DNA]</scope>
    <source>
        <strain evidence="2 3">GX21</strain>
    </source>
</reference>
<dbReference type="EMBL" id="JBHTAT010000006">
    <property type="protein sequence ID" value="MFC7257452.1"/>
    <property type="molecule type" value="Genomic_DNA"/>
</dbReference>
<dbReference type="RefSeq" id="WP_379707162.1">
    <property type="nucleotide sequence ID" value="NZ_JBHTAT010000006.1"/>
</dbReference>
<dbReference type="AlphaFoldDB" id="A0ABD6A550"/>
<sequence>MSRNADADALSREELTELLADATGTDAEALDREARDMEIAPPAEADVVDETE</sequence>
<name>A0ABD6A550_9EURY</name>
<gene>
    <name evidence="2" type="ORF">ACFQKE_19570</name>
</gene>
<comment type="caution">
    <text evidence="2">The sequence shown here is derived from an EMBL/GenBank/DDBJ whole genome shotgun (WGS) entry which is preliminary data.</text>
</comment>
<organism evidence="2 3">
    <name type="scientific">Haloplanus litoreus</name>
    <dbReference type="NCBI Taxonomy" id="767515"/>
    <lineage>
        <taxon>Archaea</taxon>
        <taxon>Methanobacteriati</taxon>
        <taxon>Methanobacteriota</taxon>
        <taxon>Stenosarchaea group</taxon>
        <taxon>Halobacteria</taxon>
        <taxon>Halobacteriales</taxon>
        <taxon>Haloferacaceae</taxon>
        <taxon>Haloplanus</taxon>
    </lineage>
</organism>
<feature type="region of interest" description="Disordered" evidence="1">
    <location>
        <begin position="19"/>
        <end position="52"/>
    </location>
</feature>
<evidence type="ECO:0000256" key="1">
    <source>
        <dbReference type="SAM" id="MobiDB-lite"/>
    </source>
</evidence>